<protein>
    <recommendedName>
        <fullName evidence="4">Lipoprotein</fullName>
    </recommendedName>
</protein>
<comment type="caution">
    <text evidence="2">The sequence shown here is derived from an EMBL/GenBank/DDBJ whole genome shotgun (WGS) entry which is preliminary data.</text>
</comment>
<proteinExistence type="predicted"/>
<organism evidence="2 3">
    <name type="scientific">Novilysobacter erysipheiresistens</name>
    <dbReference type="NCBI Taxonomy" id="1749332"/>
    <lineage>
        <taxon>Bacteria</taxon>
        <taxon>Pseudomonadati</taxon>
        <taxon>Pseudomonadota</taxon>
        <taxon>Gammaproteobacteria</taxon>
        <taxon>Lysobacterales</taxon>
        <taxon>Lysobacteraceae</taxon>
        <taxon>Novilysobacter</taxon>
    </lineage>
</organism>
<dbReference type="RefSeq" id="WP_332617174.1">
    <property type="nucleotide sequence ID" value="NZ_JAXGFP010000005.1"/>
</dbReference>
<dbReference type="Proteomes" id="UP001355056">
    <property type="component" value="Unassembled WGS sequence"/>
</dbReference>
<dbReference type="EMBL" id="JAXGFP010000005">
    <property type="protein sequence ID" value="MEG3184554.1"/>
    <property type="molecule type" value="Genomic_DNA"/>
</dbReference>
<evidence type="ECO:0000256" key="1">
    <source>
        <dbReference type="SAM" id="SignalP"/>
    </source>
</evidence>
<reference evidence="2 3" key="1">
    <citation type="journal article" date="2016" name="Int. J. Syst. Evol. Microbiol.">
        <title>Lysobacter erysipheiresistens sp. nov., an antagonist of powdery mildew, isolated from tobacco-cultivated soil.</title>
        <authorList>
            <person name="Xie B."/>
            <person name="Li T."/>
            <person name="Lin X."/>
            <person name="Wang C.J."/>
            <person name="Chen Y.J."/>
            <person name="Liu W.J."/>
            <person name="Zhao Z.W."/>
        </authorList>
    </citation>
    <scope>NUCLEOTIDE SEQUENCE [LARGE SCALE GENOMIC DNA]</scope>
    <source>
        <strain evidence="2 3">RS-LYSO-3</strain>
    </source>
</reference>
<dbReference type="PROSITE" id="PS51257">
    <property type="entry name" value="PROKAR_LIPOPROTEIN"/>
    <property type="match status" value="1"/>
</dbReference>
<feature type="chain" id="PRO_5045414216" description="Lipoprotein" evidence="1">
    <location>
        <begin position="19"/>
        <end position="219"/>
    </location>
</feature>
<gene>
    <name evidence="2" type="ORF">SNE34_11090</name>
</gene>
<evidence type="ECO:0000313" key="3">
    <source>
        <dbReference type="Proteomes" id="UP001355056"/>
    </source>
</evidence>
<keyword evidence="3" id="KW-1185">Reference proteome</keyword>
<name>A0ABU7Z0D6_9GAMM</name>
<sequence>MKAVASSIILALSLAACASTTTPSNDVIILNPELHAANADYAASMAVPRSPMTMASGATVSNCEEYLALGDGVDIEPAPNNRIPSLEYVTCDSLSVLQDALPVPAAYISDSMGESLSTRFDMRSFRSSMHQRTTEEAFTLQALTDHPLKIGAHVAELDSPSWYFKLEVVAVADIDASGKPDWLIWVVDQSLEGTYLAIYPLIIYDPVTSGLLTASPLPR</sequence>
<evidence type="ECO:0008006" key="4">
    <source>
        <dbReference type="Google" id="ProtNLM"/>
    </source>
</evidence>
<evidence type="ECO:0000313" key="2">
    <source>
        <dbReference type="EMBL" id="MEG3184554.1"/>
    </source>
</evidence>
<keyword evidence="1" id="KW-0732">Signal</keyword>
<accession>A0ABU7Z0D6</accession>
<feature type="signal peptide" evidence="1">
    <location>
        <begin position="1"/>
        <end position="18"/>
    </location>
</feature>